<reference evidence="3" key="1">
    <citation type="submission" date="2018-10" db="EMBL/GenBank/DDBJ databases">
        <authorList>
            <person name="Plewniak F."/>
        </authorList>
    </citation>
    <scope>NUCLEOTIDE SEQUENCE</scope>
</reference>
<dbReference type="EMBL" id="UOYP01000097">
    <property type="protein sequence ID" value="VAY87246.1"/>
    <property type="molecule type" value="Genomic_DNA"/>
</dbReference>
<dbReference type="SUPFAM" id="SSF47413">
    <property type="entry name" value="lambda repressor-like DNA-binding domains"/>
    <property type="match status" value="1"/>
</dbReference>
<dbReference type="InterPro" id="IPR052345">
    <property type="entry name" value="Rad_response_metalloprotease"/>
</dbReference>
<organism evidence="3">
    <name type="scientific">mine drainage metagenome</name>
    <dbReference type="NCBI Taxonomy" id="410659"/>
    <lineage>
        <taxon>unclassified sequences</taxon>
        <taxon>metagenomes</taxon>
        <taxon>ecological metagenomes</taxon>
    </lineage>
</organism>
<dbReference type="Pfam" id="PF13560">
    <property type="entry name" value="HTH_31"/>
    <property type="match status" value="1"/>
</dbReference>
<dbReference type="Gene3D" id="1.10.10.2910">
    <property type="match status" value="1"/>
</dbReference>
<dbReference type="InterPro" id="IPR010982">
    <property type="entry name" value="Lambda_DNA-bd_dom_sf"/>
</dbReference>
<dbReference type="CDD" id="cd00093">
    <property type="entry name" value="HTH_XRE"/>
    <property type="match status" value="1"/>
</dbReference>
<dbReference type="PANTHER" id="PTHR43236:SF2">
    <property type="entry name" value="BLL0069 PROTEIN"/>
    <property type="match status" value="1"/>
</dbReference>
<dbReference type="AlphaFoldDB" id="A0A3P3ZM95"/>
<dbReference type="PANTHER" id="PTHR43236">
    <property type="entry name" value="ANTITOXIN HIGA1"/>
    <property type="match status" value="1"/>
</dbReference>
<evidence type="ECO:0000259" key="2">
    <source>
        <dbReference type="PROSITE" id="PS50943"/>
    </source>
</evidence>
<dbReference type="InterPro" id="IPR001387">
    <property type="entry name" value="Cro/C1-type_HTH"/>
</dbReference>
<evidence type="ECO:0000256" key="1">
    <source>
        <dbReference type="ARBA" id="ARBA00007227"/>
    </source>
</evidence>
<dbReference type="Pfam" id="PF06114">
    <property type="entry name" value="Peptidase_M78"/>
    <property type="match status" value="1"/>
</dbReference>
<accession>A0A3P3ZM95</accession>
<name>A0A3P3ZM95_9ZZZZ</name>
<dbReference type="PROSITE" id="PS50943">
    <property type="entry name" value="HTH_CROC1"/>
    <property type="match status" value="1"/>
</dbReference>
<gene>
    <name evidence="3" type="ORF">CARN8_1860002</name>
</gene>
<evidence type="ECO:0000313" key="3">
    <source>
        <dbReference type="EMBL" id="VAY87246.1"/>
    </source>
</evidence>
<dbReference type="Gene3D" id="1.10.260.40">
    <property type="entry name" value="lambda repressor-like DNA-binding domains"/>
    <property type="match status" value="1"/>
</dbReference>
<proteinExistence type="inferred from homology"/>
<dbReference type="GO" id="GO:0003677">
    <property type="term" value="F:DNA binding"/>
    <property type="evidence" value="ECO:0007669"/>
    <property type="project" value="InterPro"/>
</dbReference>
<protein>
    <submittedName>
        <fullName evidence="3">Anaerobic benzoate catabolism transcriptional regulator</fullName>
    </submittedName>
</protein>
<dbReference type="SMART" id="SM00530">
    <property type="entry name" value="HTH_XRE"/>
    <property type="match status" value="1"/>
</dbReference>
<feature type="domain" description="HTH cro/C1-type" evidence="2">
    <location>
        <begin position="12"/>
        <end position="66"/>
    </location>
</feature>
<comment type="similarity">
    <text evidence="1">Belongs to the short-chain fatty acyl-CoA assimilation regulator (ScfR) family.</text>
</comment>
<sequence length="411" mass="45603">MPLTREELGRRVRSARESCGLTQEQLGEAVELSRIAISQIEAGSRSVSSIELDRIAYAVGRDIKAFFADAFVEQDALAALFRTEAQLAEQVELRHALQDCLALGREMTNLERLLEIDRAQLRAASYERPAPKSRWDAIQQGQRIATEERQRLGLGASPIGDLVELFESQGVRTGLVTLPDNISGLTLWDDKIGIFVVINSDHSALRRRFSLAHEYAHVLIDRERSGAISRAENRTELLEVRANAFAAEFMMPAEGVVQFAQALGKGGASRAQVAVFDEADVVQVEQRATPGSQDIQLYDAALLAHHFGVSRISALYRLKNLRLIDDREFQRLKSEEDTGAGRAIANFLAADDPVEERGTRDEFRRRFLGLALEANRREEITQNKLTELAAMVGMGRHDVERVLSSAGLGQA</sequence>
<dbReference type="InterPro" id="IPR010359">
    <property type="entry name" value="IrrE_HExxH"/>
</dbReference>